<dbReference type="OrthoDB" id="5354116at2759"/>
<dbReference type="GeneID" id="30180370"/>
<dbReference type="Proteomes" id="UP000094455">
    <property type="component" value="Unassembled WGS sequence"/>
</dbReference>
<name>A0A1E3NSM5_9ASCO</name>
<evidence type="ECO:0000313" key="2">
    <source>
        <dbReference type="EMBL" id="ODQ49006.1"/>
    </source>
</evidence>
<feature type="compositionally biased region" description="Basic and acidic residues" evidence="1">
    <location>
        <begin position="395"/>
        <end position="420"/>
    </location>
</feature>
<sequence length="559" mass="63127">MQSGQLSKSLEALFYVYSQLDASGILEAQFPNSDTFFEGEIKNINYSYLKFLDAHPQLEDSEKTSLGEKFQSESYESVYEVFHDLKLACITKILEYEDNPTLYAKTDQFYKISVEMLLREAIRLGAALKKTKSPAEAEAKEEVKEDAGGGAKSTEGTHTEQSNDSKIQTQLSQLKPIESTDSLGAMLEKDFDIITSTFYTSTGKALSIFASGNVPFFSSLNSLKSDLDDREPIIDPALGITLTNVIPNVSFPTDEKLSKFTNPDAKIPNIRQILENYMHPNWLRLISSQWLKHGDGLSSLNFSFAPTYDETQSIISNDWKGLTWCQQIGFKKLVDAKSRYDDLLALQQASEKKETKLEEDTKVEKSVEPEDSNMEKVTKDEEVTTANDDVDISDDESKTEKEENGEKDDSSDSIDHDPDSREKIDLANVLLWDANKVVAEDEVKAVKENKVQATVSDLLNDLSQLRQDRIDRQKKHARYNKNILGTGSRIFKPSNEELKLYFKIKRLLTGLIEAKDINPNQIDIEIDKRLPVLQHTYQGTLPASFGVSNQKTSKSKRKR</sequence>
<gene>
    <name evidence="2" type="ORF">PICMEDRAFT_70589</name>
</gene>
<organism evidence="2 3">
    <name type="scientific">Pichia membranifaciens NRRL Y-2026</name>
    <dbReference type="NCBI Taxonomy" id="763406"/>
    <lineage>
        <taxon>Eukaryota</taxon>
        <taxon>Fungi</taxon>
        <taxon>Dikarya</taxon>
        <taxon>Ascomycota</taxon>
        <taxon>Saccharomycotina</taxon>
        <taxon>Pichiomycetes</taxon>
        <taxon>Pichiales</taxon>
        <taxon>Pichiaceae</taxon>
        <taxon>Pichia</taxon>
    </lineage>
</organism>
<dbReference type="EMBL" id="KV454001">
    <property type="protein sequence ID" value="ODQ49006.1"/>
    <property type="molecule type" value="Genomic_DNA"/>
</dbReference>
<feature type="region of interest" description="Disordered" evidence="1">
    <location>
        <begin position="352"/>
        <end position="420"/>
    </location>
</feature>
<accession>A0A1E3NSM5</accession>
<feature type="region of interest" description="Disordered" evidence="1">
    <location>
        <begin position="134"/>
        <end position="171"/>
    </location>
</feature>
<dbReference type="STRING" id="763406.A0A1E3NSM5"/>
<evidence type="ECO:0000313" key="3">
    <source>
        <dbReference type="Proteomes" id="UP000094455"/>
    </source>
</evidence>
<dbReference type="RefSeq" id="XP_019020119.1">
    <property type="nucleotide sequence ID" value="XM_019163683.1"/>
</dbReference>
<proteinExistence type="predicted"/>
<evidence type="ECO:0000256" key="1">
    <source>
        <dbReference type="SAM" id="MobiDB-lite"/>
    </source>
</evidence>
<feature type="compositionally biased region" description="Basic and acidic residues" evidence="1">
    <location>
        <begin position="134"/>
        <end position="147"/>
    </location>
</feature>
<protein>
    <recommendedName>
        <fullName evidence="4">Bromo domain-containing protein</fullName>
    </recommendedName>
</protein>
<keyword evidence="3" id="KW-1185">Reference proteome</keyword>
<evidence type="ECO:0008006" key="4">
    <source>
        <dbReference type="Google" id="ProtNLM"/>
    </source>
</evidence>
<reference evidence="2 3" key="1">
    <citation type="journal article" date="2016" name="Proc. Natl. Acad. Sci. U.S.A.">
        <title>Comparative genomics of biotechnologically important yeasts.</title>
        <authorList>
            <person name="Riley R."/>
            <person name="Haridas S."/>
            <person name="Wolfe K.H."/>
            <person name="Lopes M.R."/>
            <person name="Hittinger C.T."/>
            <person name="Goeker M."/>
            <person name="Salamov A.A."/>
            <person name="Wisecaver J.H."/>
            <person name="Long T.M."/>
            <person name="Calvey C.H."/>
            <person name="Aerts A.L."/>
            <person name="Barry K.W."/>
            <person name="Choi C."/>
            <person name="Clum A."/>
            <person name="Coughlan A.Y."/>
            <person name="Deshpande S."/>
            <person name="Douglass A.P."/>
            <person name="Hanson S.J."/>
            <person name="Klenk H.-P."/>
            <person name="LaButti K.M."/>
            <person name="Lapidus A."/>
            <person name="Lindquist E.A."/>
            <person name="Lipzen A.M."/>
            <person name="Meier-Kolthoff J.P."/>
            <person name="Ohm R.A."/>
            <person name="Otillar R.P."/>
            <person name="Pangilinan J.L."/>
            <person name="Peng Y."/>
            <person name="Rokas A."/>
            <person name="Rosa C.A."/>
            <person name="Scheuner C."/>
            <person name="Sibirny A.A."/>
            <person name="Slot J.C."/>
            <person name="Stielow J.B."/>
            <person name="Sun H."/>
            <person name="Kurtzman C.P."/>
            <person name="Blackwell M."/>
            <person name="Grigoriev I.V."/>
            <person name="Jeffries T.W."/>
        </authorList>
    </citation>
    <scope>NUCLEOTIDE SEQUENCE [LARGE SCALE GENOMIC DNA]</scope>
    <source>
        <strain evidence="2 3">NRRL Y-2026</strain>
    </source>
</reference>
<feature type="compositionally biased region" description="Basic and acidic residues" evidence="1">
    <location>
        <begin position="352"/>
        <end position="382"/>
    </location>
</feature>
<dbReference type="AlphaFoldDB" id="A0A1E3NSM5"/>